<sequence>MAGMSQTGCCCTVTHGTCVTCEPTQYICCLQLEHLGWNANSCILVSTKADYFPEATEDCPVDFIATEICGYLVSGWNACGVRGLGGEGDGYDLPFVKLSWKPIEGDCDRILMTLAIGAESSATTTLEVNRTWYTRDMTFTDPLDGVSTIYIRTCPADYTPFPPLDPPVVLEAVLQRNTFTIVNPTYEECYESNPECVNYVGPCWPCPYVVWNDDWEDYPIDSATTFPHTWWQSYCQVRGKTQGNCGCGRTGCCVSPRWAINLYSNTVFIVADVYPSNWETWTFSSVEPYTGCGWYEGEIFLYPEGTFAGSDHLRVRVQPVEWGEGCQVGEGPDPAPGYCKRKTLCVRLTVPTEGHTDYLAYGESVLYNLLWQESTQQYELGPAGAASRPYTIEITLVEDAGSLPGGSPAGSRAWILTVTIKDAVTGDVVLEYTQVLVIDCTQAWSREYTMTVPLTPDEDWNLRIGTSCPAAPPPPECDPLCWPECVLCPTPLAMSLVVTQDPSCCLHGSYGLTYNSGSNWFTLTSAPVGGPSGVCGKITAFKMTCSDSTHVTLAITYEDVNGSTINSTTTVAASCSGGGFETASVTVTSGLFAPGLCEGGFGLGAKFRVVGI</sequence>
<gene>
    <name evidence="1" type="ORF">UFOVP785_40</name>
</gene>
<reference evidence="1" key="1">
    <citation type="submission" date="2020-04" db="EMBL/GenBank/DDBJ databases">
        <authorList>
            <person name="Chiriac C."/>
            <person name="Salcher M."/>
            <person name="Ghai R."/>
            <person name="Kavagutti S V."/>
        </authorList>
    </citation>
    <scope>NUCLEOTIDE SEQUENCE</scope>
</reference>
<organism evidence="1">
    <name type="scientific">uncultured Caudovirales phage</name>
    <dbReference type="NCBI Taxonomy" id="2100421"/>
    <lineage>
        <taxon>Viruses</taxon>
        <taxon>Duplodnaviria</taxon>
        <taxon>Heunggongvirae</taxon>
        <taxon>Uroviricota</taxon>
        <taxon>Caudoviricetes</taxon>
        <taxon>Peduoviridae</taxon>
        <taxon>Maltschvirus</taxon>
        <taxon>Maltschvirus maltsch</taxon>
    </lineage>
</organism>
<proteinExistence type="predicted"/>
<dbReference type="EMBL" id="LR796736">
    <property type="protein sequence ID" value="CAB4162448.1"/>
    <property type="molecule type" value="Genomic_DNA"/>
</dbReference>
<accession>A0A6J5NZC7</accession>
<protein>
    <submittedName>
        <fullName evidence="1">Uncharacterized protein</fullName>
    </submittedName>
</protein>
<name>A0A6J5NZC7_9CAUD</name>
<evidence type="ECO:0000313" key="1">
    <source>
        <dbReference type="EMBL" id="CAB4162448.1"/>
    </source>
</evidence>